<feature type="compositionally biased region" description="Low complexity" evidence="1">
    <location>
        <begin position="625"/>
        <end position="635"/>
    </location>
</feature>
<feature type="compositionally biased region" description="Polar residues" evidence="1">
    <location>
        <begin position="607"/>
        <end position="617"/>
    </location>
</feature>
<feature type="region of interest" description="Disordered" evidence="1">
    <location>
        <begin position="1178"/>
        <end position="1203"/>
    </location>
</feature>
<feature type="compositionally biased region" description="Pro residues" evidence="1">
    <location>
        <begin position="220"/>
        <end position="230"/>
    </location>
</feature>
<feature type="region of interest" description="Disordered" evidence="1">
    <location>
        <begin position="151"/>
        <end position="184"/>
    </location>
</feature>
<feature type="compositionally biased region" description="Pro residues" evidence="1">
    <location>
        <begin position="285"/>
        <end position="295"/>
    </location>
</feature>
<feature type="region of interest" description="Disordered" evidence="1">
    <location>
        <begin position="1"/>
        <end position="117"/>
    </location>
</feature>
<feature type="compositionally biased region" description="Pro residues" evidence="1">
    <location>
        <begin position="480"/>
        <end position="503"/>
    </location>
</feature>
<feature type="region of interest" description="Disordered" evidence="1">
    <location>
        <begin position="430"/>
        <end position="462"/>
    </location>
</feature>
<feature type="compositionally biased region" description="Pro residues" evidence="1">
    <location>
        <begin position="640"/>
        <end position="650"/>
    </location>
</feature>
<feature type="region of interest" description="Disordered" evidence="1">
    <location>
        <begin position="474"/>
        <end position="505"/>
    </location>
</feature>
<feature type="compositionally biased region" description="Low complexity" evidence="1">
    <location>
        <begin position="1048"/>
        <end position="1072"/>
    </location>
</feature>
<feature type="region of interest" description="Disordered" evidence="1">
    <location>
        <begin position="274"/>
        <end position="416"/>
    </location>
</feature>
<evidence type="ECO:0000313" key="2">
    <source>
        <dbReference type="EMBL" id="RKP25358.1"/>
    </source>
</evidence>
<accession>A0A4P9YZE2</accession>
<feature type="compositionally biased region" description="Low complexity" evidence="1">
    <location>
        <begin position="1155"/>
        <end position="1164"/>
    </location>
</feature>
<feature type="compositionally biased region" description="Low complexity" evidence="1">
    <location>
        <begin position="594"/>
        <end position="603"/>
    </location>
</feature>
<sequence length="1238" mass="131136">MGPAPSQAQPRHHHHDGHHPAVPASSNPSLLDLSGSLLASLLPNQPRLPSSTPPPPLHASNSSNSSNAHAHGTPTTLLDLMMVGMPPHPPPPPPSSTTATLPDTAAASGMPAHSPQSHMLPGQNPMLHREHLRHPYGPPRETSRFRFAQSTTEPAMAPPVQQQQQQPPLPWQPGSIHGGNLPPNMPFPLANPLMNSMPLPGYHPGPSNPLASLSLAQQDAPPPPPHPHPHPPADARHHPLWMRNMAGHTPQGPPSHLDTEPFHAMNNGGYPSHVMKPEGMNNPVDLPPPPPPPPHGLSAQDFLNGFLRAAASQAPAQPPAHPPHGPHHPPLSLDDRISSLANNSTSGNPPVPFNGGYPSASHRLPLQDVPNYPPAPPAQAHPLSMMMNMMHDPNHQPPAALHHSNNSNQHQHHTMGANNEWQDPAIIASRGRMEPPPFQHAPNSPSHHQQHQQQQQQPTSSMNRRLRVFEQVSGSDMVGTPPPHPPPPPPPPAQHPMSMPPPEQSVSLLNLFGAANLNRPTANTPNAHQHARAHPHPHPQQQQQQQQQQQSMDSPHTNVASPSLPPKEHAAETASVAATMSPHVPATVANSINQHPAHQQHQPPAMPSSNVPYSPQGNYAHFANNHDSNNHDSNNGHPHGLPPPPPPPPAMLSMGITPPVEAAMPPPPPFYESTPAGRSVPNPMPLNHLPGHPLPLDILNRLGMESAEMHLRNQQAMSINHPSTTNAAAAMAMMLMMMNQGPMDAAAAPSLPVLPSEAAAAAAAPPPPQPMQAMPPTTDGPAVESTAAHEKADVNTTETAAAEDADDHVEADKPSDAASQEDKAATDEAATDEATKKPGASMSERKGKAVAPCPQVKSTEGTGKMSKKAKRRAAAAAAAAAAAELAATKRKQSTSAATSTAGGDEGGVETERKPKSSTKAAAHKRTTPASKPAPGNDDKDGEGTADDIPASTSHDDIGALPFPLDSSSSSMVHATDVSLPPAFLNDVAHLLKTAVATHDHAELASFAGAEILLEDDEHGALAFDDVPSQLLHQHPQQFVEALLATLQQQQQLPPPSTYDTSSSTTTTTSSSTMPGDIDLAPSLGLDPSIIHQWIQSARHTFTTTERRPRVATPSTTSDDASSPLTSTMAREQRPGSNNMNWTTSSSTMGIEHPMSSSSSSSLSGLSPLLRAQQSLVHTNSMGGEGGHRSSLASTSRPPTSARTVEELERELAKAREEELVIKDQLDQIIKKNQREMIY</sequence>
<feature type="region of interest" description="Disordered" evidence="1">
    <location>
        <begin position="517"/>
        <end position="577"/>
    </location>
</feature>
<dbReference type="AlphaFoldDB" id="A0A4P9YZE2"/>
<feature type="compositionally biased region" description="Pro residues" evidence="1">
    <location>
        <begin position="86"/>
        <end position="95"/>
    </location>
</feature>
<evidence type="ECO:0000256" key="1">
    <source>
        <dbReference type="SAM" id="MobiDB-lite"/>
    </source>
</evidence>
<feature type="compositionally biased region" description="Polar residues" evidence="1">
    <location>
        <begin position="1190"/>
        <end position="1202"/>
    </location>
</feature>
<feature type="compositionally biased region" description="Low complexity" evidence="1">
    <location>
        <begin position="96"/>
        <end position="108"/>
    </location>
</feature>
<feature type="region of interest" description="Disordered" evidence="1">
    <location>
        <begin position="1048"/>
        <end position="1081"/>
    </location>
</feature>
<feature type="region of interest" description="Disordered" evidence="1">
    <location>
        <begin position="758"/>
        <end position="962"/>
    </location>
</feature>
<dbReference type="EMBL" id="KZ989780">
    <property type="protein sequence ID" value="RKP25358.1"/>
    <property type="molecule type" value="Genomic_DNA"/>
</dbReference>
<evidence type="ECO:0000313" key="3">
    <source>
        <dbReference type="Proteomes" id="UP000278143"/>
    </source>
</evidence>
<feature type="compositionally biased region" description="Polar residues" evidence="1">
    <location>
        <begin position="339"/>
        <end position="348"/>
    </location>
</feature>
<feature type="compositionally biased region" description="Polar residues" evidence="1">
    <location>
        <begin position="551"/>
        <end position="561"/>
    </location>
</feature>
<feature type="region of interest" description="Disordered" evidence="1">
    <location>
        <begin position="1100"/>
        <end position="1164"/>
    </location>
</feature>
<protein>
    <submittedName>
        <fullName evidence="2">Uncharacterized protein</fullName>
    </submittedName>
</protein>
<feature type="compositionally biased region" description="Basic and acidic residues" evidence="1">
    <location>
        <begin position="808"/>
        <end position="826"/>
    </location>
</feature>
<proteinExistence type="predicted"/>
<organism evidence="2 3">
    <name type="scientific">Syncephalis pseudoplumigaleata</name>
    <dbReference type="NCBI Taxonomy" id="1712513"/>
    <lineage>
        <taxon>Eukaryota</taxon>
        <taxon>Fungi</taxon>
        <taxon>Fungi incertae sedis</taxon>
        <taxon>Zoopagomycota</taxon>
        <taxon>Zoopagomycotina</taxon>
        <taxon>Zoopagomycetes</taxon>
        <taxon>Zoopagales</taxon>
        <taxon>Piptocephalidaceae</taxon>
        <taxon>Syncephalis</taxon>
    </lineage>
</organism>
<reference evidence="3" key="1">
    <citation type="journal article" date="2018" name="Nat. Microbiol.">
        <title>Leveraging single-cell genomics to expand the fungal tree of life.</title>
        <authorList>
            <person name="Ahrendt S.R."/>
            <person name="Quandt C.A."/>
            <person name="Ciobanu D."/>
            <person name="Clum A."/>
            <person name="Salamov A."/>
            <person name="Andreopoulos B."/>
            <person name="Cheng J.F."/>
            <person name="Woyke T."/>
            <person name="Pelin A."/>
            <person name="Henrissat B."/>
            <person name="Reynolds N.K."/>
            <person name="Benny G.L."/>
            <person name="Smith M.E."/>
            <person name="James T.Y."/>
            <person name="Grigoriev I.V."/>
        </authorList>
    </citation>
    <scope>NUCLEOTIDE SEQUENCE [LARGE SCALE GENOMIC DNA]</scope>
    <source>
        <strain evidence="3">Benny S71-1</strain>
    </source>
</reference>
<name>A0A4P9YZE2_9FUNG</name>
<dbReference type="Proteomes" id="UP000278143">
    <property type="component" value="Unassembled WGS sequence"/>
</dbReference>
<feature type="region of interest" description="Disordered" evidence="1">
    <location>
        <begin position="594"/>
        <end position="653"/>
    </location>
</feature>
<feature type="compositionally biased region" description="Low complexity" evidence="1">
    <location>
        <begin position="25"/>
        <end position="50"/>
    </location>
</feature>
<feature type="compositionally biased region" description="Low complexity" evidence="1">
    <location>
        <begin position="1111"/>
        <end position="1127"/>
    </location>
</feature>
<feature type="compositionally biased region" description="Low complexity" evidence="1">
    <location>
        <begin position="874"/>
        <end position="886"/>
    </location>
</feature>
<keyword evidence="3" id="KW-1185">Reference proteome</keyword>
<feature type="compositionally biased region" description="Low complexity" evidence="1">
    <location>
        <begin position="539"/>
        <end position="550"/>
    </location>
</feature>
<feature type="region of interest" description="Disordered" evidence="1">
    <location>
        <begin position="200"/>
        <end position="237"/>
    </location>
</feature>
<gene>
    <name evidence="2" type="ORF">SYNPS1DRAFT_28909</name>
</gene>
<feature type="compositionally biased region" description="Low complexity" evidence="1">
    <location>
        <begin position="58"/>
        <end position="71"/>
    </location>
</feature>
<feature type="compositionally biased region" description="Low complexity" evidence="1">
    <location>
        <begin position="1136"/>
        <end position="1148"/>
    </location>
</feature>